<dbReference type="InterPro" id="IPR001753">
    <property type="entry name" value="Enoyl-CoA_hydra/iso"/>
</dbReference>
<evidence type="ECO:0000313" key="2">
    <source>
        <dbReference type="EMBL" id="GHD31566.1"/>
    </source>
</evidence>
<dbReference type="AlphaFoldDB" id="A0A918XH64"/>
<proteinExistence type="inferred from homology"/>
<keyword evidence="3" id="KW-1185">Reference proteome</keyword>
<dbReference type="CDD" id="cd06558">
    <property type="entry name" value="crotonase-like"/>
    <property type="match status" value="1"/>
</dbReference>
<dbReference type="InterPro" id="IPR029045">
    <property type="entry name" value="ClpP/crotonase-like_dom_sf"/>
</dbReference>
<dbReference type="Pfam" id="PF00378">
    <property type="entry name" value="ECH_1"/>
    <property type="match status" value="1"/>
</dbReference>
<dbReference type="PANTHER" id="PTHR42964:SF1">
    <property type="entry name" value="POLYKETIDE BIOSYNTHESIS ENOYL-COA HYDRATASE PKSH-RELATED"/>
    <property type="match status" value="1"/>
</dbReference>
<dbReference type="RefSeq" id="WP_189476746.1">
    <property type="nucleotide sequence ID" value="NZ_BMYM01000001.1"/>
</dbReference>
<dbReference type="InterPro" id="IPR014748">
    <property type="entry name" value="Enoyl-CoA_hydra_C"/>
</dbReference>
<accession>A0A918XH64</accession>
<comment type="caution">
    <text evidence="2">The sequence shown here is derived from an EMBL/GenBank/DDBJ whole genome shotgun (WGS) entry which is preliminary data.</text>
</comment>
<reference evidence="2" key="2">
    <citation type="submission" date="2020-09" db="EMBL/GenBank/DDBJ databases">
        <authorList>
            <person name="Sun Q."/>
            <person name="Kim S."/>
        </authorList>
    </citation>
    <scope>NUCLEOTIDE SEQUENCE</scope>
    <source>
        <strain evidence="2">KCTC 23430</strain>
    </source>
</reference>
<dbReference type="Proteomes" id="UP000644693">
    <property type="component" value="Unassembled WGS sequence"/>
</dbReference>
<dbReference type="PANTHER" id="PTHR42964">
    <property type="entry name" value="ENOYL-COA HYDRATASE"/>
    <property type="match status" value="1"/>
</dbReference>
<dbReference type="Gene3D" id="1.10.12.10">
    <property type="entry name" value="Lyase 2-enoyl-coa Hydratase, Chain A, domain 2"/>
    <property type="match status" value="1"/>
</dbReference>
<comment type="similarity">
    <text evidence="1">Belongs to the enoyl-CoA hydratase/isomerase family.</text>
</comment>
<dbReference type="GO" id="GO:0008300">
    <property type="term" value="P:isoprenoid catabolic process"/>
    <property type="evidence" value="ECO:0007669"/>
    <property type="project" value="TreeGrafter"/>
</dbReference>
<reference evidence="2" key="1">
    <citation type="journal article" date="2014" name="Int. J. Syst. Evol. Microbiol.">
        <title>Complete genome sequence of Corynebacterium casei LMG S-19264T (=DSM 44701T), isolated from a smear-ripened cheese.</title>
        <authorList>
            <consortium name="US DOE Joint Genome Institute (JGI-PGF)"/>
            <person name="Walter F."/>
            <person name="Albersmeier A."/>
            <person name="Kalinowski J."/>
            <person name="Ruckert C."/>
        </authorList>
    </citation>
    <scope>NUCLEOTIDE SEQUENCE</scope>
    <source>
        <strain evidence="2">KCTC 23430</strain>
    </source>
</reference>
<name>A0A918XH64_9GAMM</name>
<evidence type="ECO:0000313" key="3">
    <source>
        <dbReference type="Proteomes" id="UP000644693"/>
    </source>
</evidence>
<dbReference type="EMBL" id="BMYM01000001">
    <property type="protein sequence ID" value="GHD31566.1"/>
    <property type="molecule type" value="Genomic_DNA"/>
</dbReference>
<gene>
    <name evidence="2" type="ORF">GCM10007053_14750</name>
</gene>
<organism evidence="2 3">
    <name type="scientific">Parahalioglobus pacificus</name>
    <dbReference type="NCBI Taxonomy" id="930806"/>
    <lineage>
        <taxon>Bacteria</taxon>
        <taxon>Pseudomonadati</taxon>
        <taxon>Pseudomonadota</taxon>
        <taxon>Gammaproteobacteria</taxon>
        <taxon>Cellvibrionales</taxon>
        <taxon>Halieaceae</taxon>
        <taxon>Parahalioglobus</taxon>
    </lineage>
</organism>
<dbReference type="SUPFAM" id="SSF52096">
    <property type="entry name" value="ClpP/crotonase"/>
    <property type="match status" value="1"/>
</dbReference>
<sequence>MTEERLSLEGLVFEAVQLEEKDHVLTIRLNRPERKNAINAAMSAEIIYALDYAKQERRIRAVVIAANGDVFCAGGDLSMMSGKGSETTSTVPVRGGSDDISLRLRHLNKPSIACVQGNLFAGALLMLCNVTHAVAADHVKFSAPEIKRGIWPFMVMGGLFRIMPQRGALDFIMRGNPIDATKAQQWGLINEAVPADQLTQTVDALASELASLAPGSMQMGLAAFVEQDAMDFDTALPYLRTQIDACLKSADAKEGINAFLEKREPKWD</sequence>
<dbReference type="Gene3D" id="3.90.226.10">
    <property type="entry name" value="2-enoyl-CoA Hydratase, Chain A, domain 1"/>
    <property type="match status" value="1"/>
</dbReference>
<dbReference type="InterPro" id="IPR051683">
    <property type="entry name" value="Enoyl-CoA_Hydratase/Isomerase"/>
</dbReference>
<protein>
    <submittedName>
        <fullName evidence="2">Enoyl-CoA hydratase</fullName>
    </submittedName>
</protein>
<dbReference type="GO" id="GO:0003824">
    <property type="term" value="F:catalytic activity"/>
    <property type="evidence" value="ECO:0007669"/>
    <property type="project" value="UniProtKB-ARBA"/>
</dbReference>
<evidence type="ECO:0000256" key="1">
    <source>
        <dbReference type="ARBA" id="ARBA00005254"/>
    </source>
</evidence>